<evidence type="ECO:0000313" key="4">
    <source>
        <dbReference type="EMBL" id="JAD14096.1"/>
    </source>
</evidence>
<feature type="region of interest" description="Disordered" evidence="1">
    <location>
        <begin position="282"/>
        <end position="337"/>
    </location>
</feature>
<evidence type="ECO:0000256" key="1">
    <source>
        <dbReference type="SAM" id="MobiDB-lite"/>
    </source>
</evidence>
<dbReference type="GO" id="GO:0016301">
    <property type="term" value="F:kinase activity"/>
    <property type="evidence" value="ECO:0007669"/>
    <property type="project" value="UniProtKB-KW"/>
</dbReference>
<feature type="compositionally biased region" description="Polar residues" evidence="1">
    <location>
        <begin position="297"/>
        <end position="310"/>
    </location>
</feature>
<organism evidence="4">
    <name type="scientific">Zeugodacus cucurbitae</name>
    <name type="common">Melon fruit fly</name>
    <name type="synonym">Bactrocera cucurbitae</name>
    <dbReference type="NCBI Taxonomy" id="28588"/>
    <lineage>
        <taxon>Eukaryota</taxon>
        <taxon>Metazoa</taxon>
        <taxon>Ecdysozoa</taxon>
        <taxon>Arthropoda</taxon>
        <taxon>Hexapoda</taxon>
        <taxon>Insecta</taxon>
        <taxon>Pterygota</taxon>
        <taxon>Neoptera</taxon>
        <taxon>Endopterygota</taxon>
        <taxon>Diptera</taxon>
        <taxon>Brachycera</taxon>
        <taxon>Muscomorpha</taxon>
        <taxon>Tephritoidea</taxon>
        <taxon>Tephritidae</taxon>
        <taxon>Zeugodacus</taxon>
        <taxon>Zeugodacus</taxon>
    </lineage>
</organism>
<name>A0A0A1XST9_ZEUCU</name>
<dbReference type="GeneID" id="105218028"/>
<reference evidence="4" key="1">
    <citation type="submission" date="2014-11" db="EMBL/GenBank/DDBJ databases">
        <authorList>
            <person name="Geib S."/>
        </authorList>
    </citation>
    <scope>NUCLEOTIDE SEQUENCE</scope>
</reference>
<reference evidence="4" key="2">
    <citation type="journal article" date="2015" name="Gigascience">
        <title>Reconstructing a comprehensive transcriptome assembly of a white-pupal translocated strain of the pest fruit fly Bactrocera cucurbitae.</title>
        <authorList>
            <person name="Sim S.B."/>
            <person name="Calla B."/>
            <person name="Hall B."/>
            <person name="DeRego T."/>
            <person name="Geib S.M."/>
        </authorList>
    </citation>
    <scope>NUCLEOTIDE SEQUENCE</scope>
</reference>
<sequence length="337" mass="38696">MKTKQTLSIHYWVILLVNACSLCESYKNIILKDYLCADKFLLEIQRSLHVHPSFTLTEDRDSAAIITQVWNTTLPGYYSSNKLTYDCYFRVQTPHRPPRGIFTVITRLKFRRDPVNNTCIDYIQFVGGNRPASEKICNEIAIDGPAGRLIFDERNREVNIHIYIDKRVSIKEPLELRMVMTAHSECKYTGDFLCDPKDQYSCISRHFVRDNITNCMYPCRDEISCFHDAAPSEEADTTYVALSALTSLIFTMLGVGFCIWVCWKYWNCITVQQHAHEASAAAHRRGQRETPVGETPTVPSFSDAISSSVGYEQENRHQQPPSPKDLPPSYESLFPER</sequence>
<keyword evidence="2" id="KW-1133">Transmembrane helix</keyword>
<evidence type="ECO:0000256" key="3">
    <source>
        <dbReference type="SAM" id="SignalP"/>
    </source>
</evidence>
<keyword evidence="4" id="KW-0430">Lectin</keyword>
<dbReference type="RefSeq" id="XP_011191657.1">
    <property type="nucleotide sequence ID" value="XM_011193355.3"/>
</dbReference>
<dbReference type="OrthoDB" id="47276at2759"/>
<keyword evidence="4" id="KW-0675">Receptor</keyword>
<keyword evidence="4" id="KW-0808">Transferase</keyword>
<feature type="chain" id="PRO_5001995387" evidence="3">
    <location>
        <begin position="26"/>
        <end position="337"/>
    </location>
</feature>
<protein>
    <submittedName>
        <fullName evidence="4">Putative G-type lectin S-receptor-like serine/threonine-protein kinase At1g61610</fullName>
    </submittedName>
</protein>
<feature type="signal peptide" evidence="3">
    <location>
        <begin position="1"/>
        <end position="25"/>
    </location>
</feature>
<keyword evidence="4" id="KW-0418">Kinase</keyword>
<evidence type="ECO:0000256" key="2">
    <source>
        <dbReference type="SAM" id="Phobius"/>
    </source>
</evidence>
<dbReference type="AlphaFoldDB" id="A0A0A1XST9"/>
<keyword evidence="2" id="KW-0812">Transmembrane</keyword>
<proteinExistence type="predicted"/>
<dbReference type="EMBL" id="GBXI01000196">
    <property type="protein sequence ID" value="JAD14096.1"/>
    <property type="molecule type" value="Transcribed_RNA"/>
</dbReference>
<keyword evidence="3" id="KW-0732">Signal</keyword>
<feature type="transmembrane region" description="Helical" evidence="2">
    <location>
        <begin position="239"/>
        <end position="263"/>
    </location>
</feature>
<gene>
    <name evidence="4" type="primary">At1g61610</name>
    <name evidence="4" type="ORF">g.57613</name>
</gene>
<dbReference type="GO" id="GO:0030246">
    <property type="term" value="F:carbohydrate binding"/>
    <property type="evidence" value="ECO:0007669"/>
    <property type="project" value="UniProtKB-KW"/>
</dbReference>
<accession>A0A0A1XST9</accession>
<dbReference type="CTD" id="105218028"/>
<keyword evidence="2" id="KW-0472">Membrane</keyword>